<proteinExistence type="predicted"/>
<feature type="non-terminal residue" evidence="2">
    <location>
        <position position="225"/>
    </location>
</feature>
<dbReference type="Pfam" id="PF24764">
    <property type="entry name" value="rva_4"/>
    <property type="match status" value="1"/>
</dbReference>
<dbReference type="Proteomes" id="UP000313359">
    <property type="component" value="Unassembled WGS sequence"/>
</dbReference>
<dbReference type="PANTHER" id="PTHR46791:SF5">
    <property type="entry name" value="CLR5 DOMAIN-CONTAINING PROTEIN-RELATED"/>
    <property type="match status" value="1"/>
</dbReference>
<feature type="domain" description="Integrase core" evidence="1">
    <location>
        <begin position="2"/>
        <end position="106"/>
    </location>
</feature>
<dbReference type="OrthoDB" id="3353107at2759"/>
<feature type="non-terminal residue" evidence="2">
    <location>
        <position position="1"/>
    </location>
</feature>
<evidence type="ECO:0000259" key="1">
    <source>
        <dbReference type="Pfam" id="PF24764"/>
    </source>
</evidence>
<dbReference type="EMBL" id="ML122288">
    <property type="protein sequence ID" value="RPD56394.1"/>
    <property type="molecule type" value="Genomic_DNA"/>
</dbReference>
<dbReference type="InterPro" id="IPR058913">
    <property type="entry name" value="Integrase_dom_put"/>
</dbReference>
<reference evidence="2" key="1">
    <citation type="journal article" date="2018" name="Genome Biol. Evol.">
        <title>Genomics and development of Lentinus tigrinus, a white-rot wood-decaying mushroom with dimorphic fruiting bodies.</title>
        <authorList>
            <person name="Wu B."/>
            <person name="Xu Z."/>
            <person name="Knudson A."/>
            <person name="Carlson A."/>
            <person name="Chen N."/>
            <person name="Kovaka S."/>
            <person name="LaButti K."/>
            <person name="Lipzen A."/>
            <person name="Pennachio C."/>
            <person name="Riley R."/>
            <person name="Schakwitz W."/>
            <person name="Umezawa K."/>
            <person name="Ohm R.A."/>
            <person name="Grigoriev I.V."/>
            <person name="Nagy L.G."/>
            <person name="Gibbons J."/>
            <person name="Hibbett D."/>
        </authorList>
    </citation>
    <scope>NUCLEOTIDE SEQUENCE [LARGE SCALE GENOMIC DNA]</scope>
    <source>
        <strain evidence="2">ALCF2SS1-6</strain>
    </source>
</reference>
<gene>
    <name evidence="2" type="ORF">L227DRAFT_484206</name>
</gene>
<accession>A0A5C2RZJ1</accession>
<evidence type="ECO:0000313" key="2">
    <source>
        <dbReference type="EMBL" id="RPD56394.1"/>
    </source>
</evidence>
<name>A0A5C2RZJ1_9APHY</name>
<dbReference type="PANTHER" id="PTHR46791">
    <property type="entry name" value="EXPRESSED PROTEIN"/>
    <property type="match status" value="1"/>
</dbReference>
<keyword evidence="3" id="KW-1185">Reference proteome</keyword>
<organism evidence="2 3">
    <name type="scientific">Lentinus tigrinus ALCF2SS1-6</name>
    <dbReference type="NCBI Taxonomy" id="1328759"/>
    <lineage>
        <taxon>Eukaryota</taxon>
        <taxon>Fungi</taxon>
        <taxon>Dikarya</taxon>
        <taxon>Basidiomycota</taxon>
        <taxon>Agaricomycotina</taxon>
        <taxon>Agaricomycetes</taxon>
        <taxon>Polyporales</taxon>
        <taxon>Polyporaceae</taxon>
        <taxon>Lentinus</taxon>
    </lineage>
</organism>
<dbReference type="AlphaFoldDB" id="A0A5C2RZJ1"/>
<evidence type="ECO:0000313" key="3">
    <source>
        <dbReference type="Proteomes" id="UP000313359"/>
    </source>
</evidence>
<sequence>IEDVRGSGRGSYIWGRRSVHNTRIERLWYDVTNGFGQKWKNFFYELEMHCHLNPDNPWHIWLLHFLFIGAIQEDAQKWVSMWNNHTMQIHGARNRSPRDMFFFSCFEDGLRGLVPQPLCDEPVDDIAQYGVDWEVNNNPALMDHLLAHNPQEWDAENPFHPAAYSGPPQFSYVECETPGCPFYEHELQELHMRLARSIDLQSKHMMVRRMVWEKAFEICGEILGR</sequence>
<dbReference type="STRING" id="1328759.A0A5C2RZJ1"/>
<protein>
    <recommendedName>
        <fullName evidence="1">Integrase core domain-containing protein</fullName>
    </recommendedName>
</protein>